<dbReference type="InterPro" id="IPR006195">
    <property type="entry name" value="aa-tRNA-synth_II"/>
</dbReference>
<dbReference type="GO" id="GO:0005524">
    <property type="term" value="F:ATP binding"/>
    <property type="evidence" value="ECO:0007669"/>
    <property type="project" value="UniProtKB-KW"/>
</dbReference>
<dbReference type="PROSITE" id="PS50862">
    <property type="entry name" value="AA_TRNA_LIGASE_II"/>
    <property type="match status" value="1"/>
</dbReference>
<proteinExistence type="inferred from homology"/>
<keyword evidence="7" id="KW-0648">Protein biosynthesis</keyword>
<evidence type="ECO:0000256" key="8">
    <source>
        <dbReference type="ARBA" id="ARBA00023146"/>
    </source>
</evidence>
<comment type="catalytic activity">
    <reaction evidence="10 11">
        <text>tRNA(Lys) + L-lysine + ATP = L-lysyl-tRNA(Lys) + AMP + diphosphate</text>
        <dbReference type="Rhea" id="RHEA:20792"/>
        <dbReference type="Rhea" id="RHEA-COMP:9696"/>
        <dbReference type="Rhea" id="RHEA-COMP:9697"/>
        <dbReference type="ChEBI" id="CHEBI:30616"/>
        <dbReference type="ChEBI" id="CHEBI:32551"/>
        <dbReference type="ChEBI" id="CHEBI:33019"/>
        <dbReference type="ChEBI" id="CHEBI:78442"/>
        <dbReference type="ChEBI" id="CHEBI:78529"/>
        <dbReference type="ChEBI" id="CHEBI:456215"/>
        <dbReference type="EC" id="6.1.1.6"/>
    </reaction>
</comment>
<evidence type="ECO:0000256" key="5">
    <source>
        <dbReference type="ARBA" id="ARBA00022741"/>
    </source>
</evidence>
<keyword evidence="6" id="KW-0067">ATP-binding</keyword>
<comment type="caution">
    <text evidence="14">The sequence shown here is derived from an EMBL/GenBank/DDBJ whole genome shotgun (WGS) entry which is preliminary data.</text>
</comment>
<dbReference type="Gene3D" id="2.40.50.140">
    <property type="entry name" value="Nucleic acid-binding proteins"/>
    <property type="match status" value="1"/>
</dbReference>
<evidence type="ECO:0000256" key="2">
    <source>
        <dbReference type="ARBA" id="ARBA00013166"/>
    </source>
</evidence>
<dbReference type="NCBIfam" id="TIGR00499">
    <property type="entry name" value="lysS_bact"/>
    <property type="match status" value="1"/>
</dbReference>
<dbReference type="CDD" id="cd04322">
    <property type="entry name" value="LysRS_N"/>
    <property type="match status" value="1"/>
</dbReference>
<dbReference type="InterPro" id="IPR045864">
    <property type="entry name" value="aa-tRNA-synth_II/BPL/LPL"/>
</dbReference>
<keyword evidence="8" id="KW-0030">Aminoacyl-tRNA synthetase</keyword>
<dbReference type="GO" id="GO:0005829">
    <property type="term" value="C:cytosol"/>
    <property type="evidence" value="ECO:0007669"/>
    <property type="project" value="TreeGrafter"/>
</dbReference>
<name>A0AAD9MNA7_PROWI</name>
<evidence type="ECO:0000256" key="10">
    <source>
        <dbReference type="ARBA" id="ARBA00048573"/>
    </source>
</evidence>
<evidence type="ECO:0000256" key="4">
    <source>
        <dbReference type="ARBA" id="ARBA00022723"/>
    </source>
</evidence>
<dbReference type="GO" id="GO:0006430">
    <property type="term" value="P:lysyl-tRNA aminoacylation"/>
    <property type="evidence" value="ECO:0007669"/>
    <property type="project" value="InterPro"/>
</dbReference>
<dbReference type="PRINTS" id="PR00982">
    <property type="entry name" value="TRNASYNTHLYS"/>
</dbReference>
<evidence type="ECO:0000256" key="12">
    <source>
        <dbReference type="SAM" id="MobiDB-lite"/>
    </source>
</evidence>
<dbReference type="InterPro" id="IPR018149">
    <property type="entry name" value="Lys-tRNA-synth_II_C"/>
</dbReference>
<feature type="domain" description="Aminoacyl-transfer RNA synthetases class-II family profile" evidence="13">
    <location>
        <begin position="187"/>
        <end position="522"/>
    </location>
</feature>
<dbReference type="AlphaFoldDB" id="A0AAD9MNA7"/>
<comment type="similarity">
    <text evidence="1">Belongs to the class-II aminoacyl-tRNA synthetase family.</text>
</comment>
<dbReference type="Proteomes" id="UP001255856">
    <property type="component" value="Unassembled WGS sequence"/>
</dbReference>
<dbReference type="PANTHER" id="PTHR42918:SF15">
    <property type="entry name" value="LYSINE--TRNA LIGASE, CHLOROPLASTIC_MITOCHONDRIAL"/>
    <property type="match status" value="1"/>
</dbReference>
<dbReference type="Pfam" id="PF01336">
    <property type="entry name" value="tRNA_anti-codon"/>
    <property type="match status" value="1"/>
</dbReference>
<reference evidence="14" key="1">
    <citation type="submission" date="2021-01" db="EMBL/GenBank/DDBJ databases">
        <authorList>
            <person name="Eckstrom K.M.E."/>
        </authorList>
    </citation>
    <scope>NUCLEOTIDE SEQUENCE</scope>
    <source>
        <strain evidence="14">UVCC 0001</strain>
    </source>
</reference>
<keyword evidence="15" id="KW-1185">Reference proteome</keyword>
<dbReference type="InterPro" id="IPR004365">
    <property type="entry name" value="NA-bd_OB_tRNA"/>
</dbReference>
<dbReference type="NCBIfam" id="NF001756">
    <property type="entry name" value="PRK00484.1"/>
    <property type="match status" value="1"/>
</dbReference>
<feature type="region of interest" description="Disordered" evidence="12">
    <location>
        <begin position="1"/>
        <end position="20"/>
    </location>
</feature>
<sequence length="525" mass="57758">MATGAGAAASDQRTSSDSDIRRVRIEKAETLRRLGQEPYAYSYERTATAAELLRRHEALPAGAEAEPGAQERVAGRIRLRRVLGRLAFAQLQDPSGVIQLYFDKRVLGDEAFQNLKQLLDIGDVIGAQGHIKRTEKGELSVVVKEWTMLTKSLLPLPDKWHGLSDVETRYRKRYIDMIVTPGVTDTLRARSKTIATLRRVLEERDFLEVETPVLETVTGGADARPFTTFHNAAQRQLSLRIATELHLKRLVVGGLERVFEIGRIFRNEGVSSRHNPEFTSVEVYQAYTDYHGMMALTEDILRACAESVTGTLQVPYQGATLDFASPFRRATMHELVREATGTDFSTFAPEEGPAAAQVARDCLAGREDAGGALAALDGASSPGVVVNVLFEELVEKTLVQPTFVLDLPVEVSPLAKPHRAAPGLTERFELYVAGRELANSFSELTDPVEQRARLERQLREHARARAAAAAGPDVDYEIGIDEDFLNALEIGLPPTGGMGMGIDRLVMLLTDAASIRDVIAFPLMK</sequence>
<dbReference type="InterPro" id="IPR044136">
    <property type="entry name" value="Lys-tRNA-ligase_II_N"/>
</dbReference>
<gene>
    <name evidence="14" type="ORF">QBZ16_003186</name>
</gene>
<dbReference type="GO" id="GO:0000049">
    <property type="term" value="F:tRNA binding"/>
    <property type="evidence" value="ECO:0007669"/>
    <property type="project" value="TreeGrafter"/>
</dbReference>
<dbReference type="PANTHER" id="PTHR42918">
    <property type="entry name" value="LYSYL-TRNA SYNTHETASE"/>
    <property type="match status" value="1"/>
</dbReference>
<dbReference type="GO" id="GO:0004824">
    <property type="term" value="F:lysine-tRNA ligase activity"/>
    <property type="evidence" value="ECO:0007669"/>
    <property type="project" value="UniProtKB-EC"/>
</dbReference>
<dbReference type="InterPro" id="IPR012340">
    <property type="entry name" value="NA-bd_OB-fold"/>
</dbReference>
<dbReference type="SUPFAM" id="SSF55681">
    <property type="entry name" value="Class II aaRS and biotin synthetases"/>
    <property type="match status" value="1"/>
</dbReference>
<accession>A0AAD9MNA7</accession>
<evidence type="ECO:0000256" key="7">
    <source>
        <dbReference type="ARBA" id="ARBA00022917"/>
    </source>
</evidence>
<dbReference type="CDD" id="cd00775">
    <property type="entry name" value="LysRS_core"/>
    <property type="match status" value="1"/>
</dbReference>
<dbReference type="InterPro" id="IPR002313">
    <property type="entry name" value="Lys-tRNA-ligase_II"/>
</dbReference>
<dbReference type="EMBL" id="JASFZW010000004">
    <property type="protein sequence ID" value="KAK2078346.1"/>
    <property type="molecule type" value="Genomic_DNA"/>
</dbReference>
<evidence type="ECO:0000313" key="14">
    <source>
        <dbReference type="EMBL" id="KAK2078346.1"/>
    </source>
</evidence>
<dbReference type="FunFam" id="2.40.50.140:FF:000024">
    <property type="entry name" value="Lysine--tRNA ligase"/>
    <property type="match status" value="1"/>
</dbReference>
<evidence type="ECO:0000256" key="6">
    <source>
        <dbReference type="ARBA" id="ARBA00022840"/>
    </source>
</evidence>
<evidence type="ECO:0000256" key="11">
    <source>
        <dbReference type="RuleBase" id="RU003748"/>
    </source>
</evidence>
<organism evidence="14 15">
    <name type="scientific">Prototheca wickerhamii</name>
    <dbReference type="NCBI Taxonomy" id="3111"/>
    <lineage>
        <taxon>Eukaryota</taxon>
        <taxon>Viridiplantae</taxon>
        <taxon>Chlorophyta</taxon>
        <taxon>core chlorophytes</taxon>
        <taxon>Trebouxiophyceae</taxon>
        <taxon>Chlorellales</taxon>
        <taxon>Chlorellaceae</taxon>
        <taxon>Prototheca</taxon>
    </lineage>
</organism>
<dbReference type="Gene3D" id="3.30.930.10">
    <property type="entry name" value="Bira Bifunctional Protein, Domain 2"/>
    <property type="match status" value="1"/>
</dbReference>
<evidence type="ECO:0000256" key="9">
    <source>
        <dbReference type="ARBA" id="ARBA00030563"/>
    </source>
</evidence>
<protein>
    <recommendedName>
        <fullName evidence="2 11">Lysine--tRNA ligase</fullName>
        <ecNumber evidence="2 11">6.1.1.6</ecNumber>
    </recommendedName>
    <alternativeName>
        <fullName evidence="9 11">Lysyl-tRNA synthetase</fullName>
    </alternativeName>
</protein>
<evidence type="ECO:0000256" key="1">
    <source>
        <dbReference type="ARBA" id="ARBA00008226"/>
    </source>
</evidence>
<keyword evidence="3" id="KW-0436">Ligase</keyword>
<dbReference type="InterPro" id="IPR004364">
    <property type="entry name" value="Aa-tRNA-synt_II"/>
</dbReference>
<dbReference type="HAMAP" id="MF_00252">
    <property type="entry name" value="Lys_tRNA_synth_class2"/>
    <property type="match status" value="1"/>
</dbReference>
<dbReference type="GO" id="GO:0046872">
    <property type="term" value="F:metal ion binding"/>
    <property type="evidence" value="ECO:0007669"/>
    <property type="project" value="UniProtKB-KW"/>
</dbReference>
<keyword evidence="4" id="KW-0479">Metal-binding</keyword>
<dbReference type="EC" id="6.1.1.6" evidence="2 11"/>
<dbReference type="SUPFAM" id="SSF50249">
    <property type="entry name" value="Nucleic acid-binding proteins"/>
    <property type="match status" value="1"/>
</dbReference>
<evidence type="ECO:0000313" key="15">
    <source>
        <dbReference type="Proteomes" id="UP001255856"/>
    </source>
</evidence>
<evidence type="ECO:0000256" key="3">
    <source>
        <dbReference type="ARBA" id="ARBA00022598"/>
    </source>
</evidence>
<dbReference type="Pfam" id="PF00152">
    <property type="entry name" value="tRNA-synt_2"/>
    <property type="match status" value="1"/>
</dbReference>
<evidence type="ECO:0000259" key="13">
    <source>
        <dbReference type="PROSITE" id="PS50862"/>
    </source>
</evidence>
<keyword evidence="5" id="KW-0547">Nucleotide-binding</keyword>